<name>A0A8K0SYS6_9HYPO</name>
<keyword evidence="2" id="KW-1185">Reference proteome</keyword>
<protein>
    <submittedName>
        <fullName evidence="1">Uncharacterized protein</fullName>
    </submittedName>
</protein>
<dbReference type="Gene3D" id="3.30.559.10">
    <property type="entry name" value="Chloramphenicol acetyltransferase-like domain"/>
    <property type="match status" value="1"/>
</dbReference>
<dbReference type="EMBL" id="JAGPNK010000003">
    <property type="protein sequence ID" value="KAH7324404.1"/>
    <property type="molecule type" value="Genomic_DNA"/>
</dbReference>
<dbReference type="AlphaFoldDB" id="A0A8K0SYS6"/>
<dbReference type="InterPro" id="IPR023213">
    <property type="entry name" value="CAT-like_dom_sf"/>
</dbReference>
<accession>A0A8K0SYS6</accession>
<organism evidence="1 2">
    <name type="scientific">Stachybotrys elegans</name>
    <dbReference type="NCBI Taxonomy" id="80388"/>
    <lineage>
        <taxon>Eukaryota</taxon>
        <taxon>Fungi</taxon>
        <taxon>Dikarya</taxon>
        <taxon>Ascomycota</taxon>
        <taxon>Pezizomycotina</taxon>
        <taxon>Sordariomycetes</taxon>
        <taxon>Hypocreomycetidae</taxon>
        <taxon>Hypocreales</taxon>
        <taxon>Stachybotryaceae</taxon>
        <taxon>Stachybotrys</taxon>
    </lineage>
</organism>
<gene>
    <name evidence="1" type="ORF">B0I35DRAFT_424098</name>
</gene>
<evidence type="ECO:0000313" key="1">
    <source>
        <dbReference type="EMBL" id="KAH7324404.1"/>
    </source>
</evidence>
<dbReference type="Proteomes" id="UP000813444">
    <property type="component" value="Unassembled WGS sequence"/>
</dbReference>
<proteinExistence type="predicted"/>
<comment type="caution">
    <text evidence="1">The sequence shown here is derived from an EMBL/GenBank/DDBJ whole genome shotgun (WGS) entry which is preliminary data.</text>
</comment>
<sequence length="458" mass="51214">MIKLVKRDGWRKLASTIERDPKAQLVYRMPATIDKSHPALTFSCLAYDVDIEKHSVASNIPPPPTQHDGRPVVMADPNEFGALARRPGAPRDVDDFIRRGLPQLELHVVTFRNATIVGISCLHSLLDGMGLGRHGLLGAWTLVLQGRESEIPPLCGIERDLLAGLGRDTAGETEPFQHADRLMGPFRMLCWAGRRAWEVIRHRDEEARIVWVPRTFIQQMRQDVLAELEAGSLGADGAIPSQQKPWVSDGDVLVAWWTRYAALHLADRPGKTLVVANSYNLRRILAGDPLPAGHIYLGNCVGSISVFTTIRDVFERRPLSWMAAQVRRAIVECGTRSQIESMLSLFMPDPRRVSTFRICGDPGMHMVVFTNWTQAQLFQIDLAPAVVGYGDGAEHTDDGPVLPTFVSHHISSRMWPMRDTFVILGKDADEGYWLTGTLRKGLWHRIQEELQRGSGTTY</sequence>
<dbReference type="OrthoDB" id="21502at2759"/>
<reference evidence="1" key="1">
    <citation type="journal article" date="2021" name="Nat. Commun.">
        <title>Genetic determinants of endophytism in the Arabidopsis root mycobiome.</title>
        <authorList>
            <person name="Mesny F."/>
            <person name="Miyauchi S."/>
            <person name="Thiergart T."/>
            <person name="Pickel B."/>
            <person name="Atanasova L."/>
            <person name="Karlsson M."/>
            <person name="Huettel B."/>
            <person name="Barry K.W."/>
            <person name="Haridas S."/>
            <person name="Chen C."/>
            <person name="Bauer D."/>
            <person name="Andreopoulos W."/>
            <person name="Pangilinan J."/>
            <person name="LaButti K."/>
            <person name="Riley R."/>
            <person name="Lipzen A."/>
            <person name="Clum A."/>
            <person name="Drula E."/>
            <person name="Henrissat B."/>
            <person name="Kohler A."/>
            <person name="Grigoriev I.V."/>
            <person name="Martin F.M."/>
            <person name="Hacquard S."/>
        </authorList>
    </citation>
    <scope>NUCLEOTIDE SEQUENCE</scope>
    <source>
        <strain evidence="1">MPI-CAGE-CH-0235</strain>
    </source>
</reference>
<evidence type="ECO:0000313" key="2">
    <source>
        <dbReference type="Proteomes" id="UP000813444"/>
    </source>
</evidence>